<comment type="caution">
    <text evidence="5">The sequence shown here is derived from an EMBL/GenBank/DDBJ whole genome shotgun (WGS) entry which is preliminary data.</text>
</comment>
<comment type="similarity">
    <text evidence="1 3">Belongs to the type-B carboxylesterase/lipase family.</text>
</comment>
<name>A0A364N8U9_STELY</name>
<keyword evidence="3" id="KW-0732">Signal</keyword>
<feature type="chain" id="PRO_5016484888" description="Carboxylic ester hydrolase" evidence="3">
    <location>
        <begin position="19"/>
        <end position="614"/>
    </location>
</feature>
<dbReference type="SUPFAM" id="SSF53474">
    <property type="entry name" value="alpha/beta-Hydrolases"/>
    <property type="match status" value="1"/>
</dbReference>
<sequence length="614" mass="66091">MQLLSIVAGALAVSYTVAAIPQSQPFREALHKRQSTTSNALQVDLGYATYEGVSNGSTGINTWNGIRFAAPPTGELRWQRPQAPATNRTATLQAYEYGSQCKQIGRSEPGFLESSASSAGIGSEDCLFLNVQSPTNASDLPVLVWIHGGGYGAGNGRQDFTDLLTTNGNNFVVVSLQYRLGPFGFLASDEIVRKGVANAGLLDQYFGLQWVQTYISQFGGDPSAVTISGESAGGGSVMLQDMAYGGSLGDSLFRSTISASPYLPKQYAYNDWVPSQNYYAFAAQAGCSINAYGNASFTIFDCLLSKDTETLQNASREVTATATYGTWAFLPVTDNVFVQDEPSAQLLEKRVNGQKALIGNNANEGPSFVPQDITSQDAFVTWLRDTLPEFSDSDISKVLFYYPVSNVADPSINDQFATNGVSGPSALDQSSLGTGQQQRANNLYAELTFVCPSYWQAEAYTGEGRSSYKYQFSVLPALHGLDVRAYFGPLGGYPYLSVEFQRAFMKIWGNFVTKGDPSISPSFAAGSSSNDTAATNAATEWPAFTIAEPYQLDLNQTGGELAYGADSIGSPVNTTYFTQPGLMNDFTSANAYTWEQGRGARCDFWRSVAKIIPA</sequence>
<dbReference type="Proteomes" id="UP000249619">
    <property type="component" value="Unassembled WGS sequence"/>
</dbReference>
<dbReference type="PROSITE" id="PS00122">
    <property type="entry name" value="CARBOXYLESTERASE_B_1"/>
    <property type="match status" value="1"/>
</dbReference>
<proteinExistence type="inferred from homology"/>
<dbReference type="EC" id="3.1.1.-" evidence="3"/>
<dbReference type="GO" id="GO:0016787">
    <property type="term" value="F:hydrolase activity"/>
    <property type="evidence" value="ECO:0007669"/>
    <property type="project" value="UniProtKB-KW"/>
</dbReference>
<gene>
    <name evidence="5" type="ORF">DDE83_002805</name>
</gene>
<dbReference type="AlphaFoldDB" id="A0A364N8U9"/>
<organism evidence="5 6">
    <name type="scientific">Stemphylium lycopersici</name>
    <name type="common">Tomato gray leaf spot disease fungus</name>
    <name type="synonym">Thyrospora lycopersici</name>
    <dbReference type="NCBI Taxonomy" id="183478"/>
    <lineage>
        <taxon>Eukaryota</taxon>
        <taxon>Fungi</taxon>
        <taxon>Dikarya</taxon>
        <taxon>Ascomycota</taxon>
        <taxon>Pezizomycotina</taxon>
        <taxon>Dothideomycetes</taxon>
        <taxon>Pleosporomycetidae</taxon>
        <taxon>Pleosporales</taxon>
        <taxon>Pleosporineae</taxon>
        <taxon>Pleosporaceae</taxon>
        <taxon>Stemphylium</taxon>
    </lineage>
</organism>
<reference evidence="6" key="1">
    <citation type="submission" date="2018-05" db="EMBL/GenBank/DDBJ databases">
        <title>Draft genome sequence of Stemphylium lycopersici strain CIDEFI 213.</title>
        <authorList>
            <person name="Medina R."/>
            <person name="Franco M.E.E."/>
            <person name="Lucentini C.G."/>
            <person name="Saparrat M.C.N."/>
            <person name="Balatti P.A."/>
        </authorList>
    </citation>
    <scope>NUCLEOTIDE SEQUENCE [LARGE SCALE GENOMIC DNA]</scope>
    <source>
        <strain evidence="6">CIDEFI 213</strain>
    </source>
</reference>
<dbReference type="InterPro" id="IPR050309">
    <property type="entry name" value="Type-B_Carboxylest/Lipase"/>
</dbReference>
<feature type="domain" description="Carboxylesterase type B" evidence="4">
    <location>
        <begin position="49"/>
        <end position="556"/>
    </location>
</feature>
<dbReference type="STRING" id="183478.A0A364N8U9"/>
<evidence type="ECO:0000256" key="3">
    <source>
        <dbReference type="RuleBase" id="RU361235"/>
    </source>
</evidence>
<feature type="signal peptide" evidence="3">
    <location>
        <begin position="1"/>
        <end position="18"/>
    </location>
</feature>
<evidence type="ECO:0000256" key="1">
    <source>
        <dbReference type="ARBA" id="ARBA00005964"/>
    </source>
</evidence>
<evidence type="ECO:0000313" key="6">
    <source>
        <dbReference type="Proteomes" id="UP000249619"/>
    </source>
</evidence>
<keyword evidence="6" id="KW-1185">Reference proteome</keyword>
<dbReference type="FunFam" id="3.40.50.1820:FF:000266">
    <property type="entry name" value="Carboxylic ester hydrolase"/>
    <property type="match status" value="1"/>
</dbReference>
<protein>
    <recommendedName>
        <fullName evidence="3">Carboxylic ester hydrolase</fullName>
        <ecNumber evidence="3">3.1.1.-</ecNumber>
    </recommendedName>
</protein>
<accession>A0A364N8U9</accession>
<dbReference type="EMBL" id="QGDH01000030">
    <property type="protein sequence ID" value="RAR13768.1"/>
    <property type="molecule type" value="Genomic_DNA"/>
</dbReference>
<dbReference type="Pfam" id="PF00135">
    <property type="entry name" value="COesterase"/>
    <property type="match status" value="1"/>
</dbReference>
<evidence type="ECO:0000256" key="2">
    <source>
        <dbReference type="ARBA" id="ARBA00022801"/>
    </source>
</evidence>
<keyword evidence="2 3" id="KW-0378">Hydrolase</keyword>
<dbReference type="PANTHER" id="PTHR11559">
    <property type="entry name" value="CARBOXYLESTERASE"/>
    <property type="match status" value="1"/>
</dbReference>
<dbReference type="InterPro" id="IPR029058">
    <property type="entry name" value="AB_hydrolase_fold"/>
</dbReference>
<evidence type="ECO:0000313" key="5">
    <source>
        <dbReference type="EMBL" id="RAR13768.1"/>
    </source>
</evidence>
<dbReference type="InterPro" id="IPR002018">
    <property type="entry name" value="CarbesteraseB"/>
</dbReference>
<dbReference type="Gene3D" id="3.40.50.1820">
    <property type="entry name" value="alpha/beta hydrolase"/>
    <property type="match status" value="1"/>
</dbReference>
<evidence type="ECO:0000259" key="4">
    <source>
        <dbReference type="Pfam" id="PF00135"/>
    </source>
</evidence>
<dbReference type="InterPro" id="IPR019826">
    <property type="entry name" value="Carboxylesterase_B_AS"/>
</dbReference>